<proteinExistence type="predicted"/>
<reference evidence="1" key="2">
    <citation type="submission" date="2020-11" db="EMBL/GenBank/DDBJ databases">
        <authorList>
            <person name="McCartney M.A."/>
            <person name="Auch B."/>
            <person name="Kono T."/>
            <person name="Mallez S."/>
            <person name="Becker A."/>
            <person name="Gohl D.M."/>
            <person name="Silverstein K.A.T."/>
            <person name="Koren S."/>
            <person name="Bechman K.B."/>
            <person name="Herman A."/>
            <person name="Abrahante J.E."/>
            <person name="Garbe J."/>
        </authorList>
    </citation>
    <scope>NUCLEOTIDE SEQUENCE</scope>
    <source>
        <strain evidence="1">Duluth1</strain>
        <tissue evidence="1">Whole animal</tissue>
    </source>
</reference>
<dbReference type="GO" id="GO:0051726">
    <property type="term" value="P:regulation of cell cycle"/>
    <property type="evidence" value="ECO:0007669"/>
    <property type="project" value="TreeGrafter"/>
</dbReference>
<dbReference type="GO" id="GO:0005634">
    <property type="term" value="C:nucleus"/>
    <property type="evidence" value="ECO:0007669"/>
    <property type="project" value="TreeGrafter"/>
</dbReference>
<dbReference type="PROSITE" id="PS50143">
    <property type="entry name" value="BIR_REPEAT_2"/>
    <property type="match status" value="1"/>
</dbReference>
<name>A0A9D4D985_DREPO</name>
<dbReference type="GO" id="GO:0043066">
    <property type="term" value="P:negative regulation of apoptotic process"/>
    <property type="evidence" value="ECO:0007669"/>
    <property type="project" value="TreeGrafter"/>
</dbReference>
<organism evidence="1 2">
    <name type="scientific">Dreissena polymorpha</name>
    <name type="common">Zebra mussel</name>
    <name type="synonym">Mytilus polymorpha</name>
    <dbReference type="NCBI Taxonomy" id="45954"/>
    <lineage>
        <taxon>Eukaryota</taxon>
        <taxon>Metazoa</taxon>
        <taxon>Spiralia</taxon>
        <taxon>Lophotrochozoa</taxon>
        <taxon>Mollusca</taxon>
        <taxon>Bivalvia</taxon>
        <taxon>Autobranchia</taxon>
        <taxon>Heteroconchia</taxon>
        <taxon>Euheterodonta</taxon>
        <taxon>Imparidentia</taxon>
        <taxon>Neoheterodontei</taxon>
        <taxon>Myida</taxon>
        <taxon>Dreissenoidea</taxon>
        <taxon>Dreissenidae</taxon>
        <taxon>Dreissena</taxon>
    </lineage>
</organism>
<dbReference type="InterPro" id="IPR001370">
    <property type="entry name" value="BIR_rpt"/>
</dbReference>
<dbReference type="EMBL" id="JAIWYP010000011">
    <property type="protein sequence ID" value="KAH3739578.1"/>
    <property type="molecule type" value="Genomic_DNA"/>
</dbReference>
<dbReference type="AlphaFoldDB" id="A0A9D4D985"/>
<accession>A0A9D4D985</accession>
<gene>
    <name evidence="1" type="ORF">DPMN_046232</name>
</gene>
<evidence type="ECO:0000313" key="2">
    <source>
        <dbReference type="Proteomes" id="UP000828390"/>
    </source>
</evidence>
<dbReference type="PANTHER" id="PTHR10044:SF139">
    <property type="entry name" value="DEATH-ASSOCIATED INHIBITOR OF APOPTOSIS 2"/>
    <property type="match status" value="1"/>
</dbReference>
<protein>
    <submittedName>
        <fullName evidence="1">Uncharacterized protein</fullName>
    </submittedName>
</protein>
<evidence type="ECO:0000313" key="1">
    <source>
        <dbReference type="EMBL" id="KAH3739578.1"/>
    </source>
</evidence>
<dbReference type="Proteomes" id="UP000828390">
    <property type="component" value="Unassembled WGS sequence"/>
</dbReference>
<dbReference type="PANTHER" id="PTHR10044">
    <property type="entry name" value="INHIBITOR OF APOPTOSIS"/>
    <property type="match status" value="1"/>
</dbReference>
<sequence length="173" mass="19327">MYLHVSDRVQCVFCRASLASFEPGDVVANEHRKYGPQCPFAFGYECGNIPLPSSVQQKTRQTTLKEIDSKRTTAAGNFVFSSPPSSTFHQTTLIPTRTANPVALSQSNIVTSLSSIDQNQGVAAVITEPKYRDWADEHTRLRSYRGWPAQMRQTQRDMAAAGLLYMGTLKYIF</sequence>
<dbReference type="Pfam" id="PF00653">
    <property type="entry name" value="BIR"/>
    <property type="match status" value="1"/>
</dbReference>
<dbReference type="GO" id="GO:0031398">
    <property type="term" value="P:positive regulation of protein ubiquitination"/>
    <property type="evidence" value="ECO:0007669"/>
    <property type="project" value="TreeGrafter"/>
</dbReference>
<dbReference type="InterPro" id="IPR050784">
    <property type="entry name" value="IAP"/>
</dbReference>
<comment type="caution">
    <text evidence="1">The sequence shown here is derived from an EMBL/GenBank/DDBJ whole genome shotgun (WGS) entry which is preliminary data.</text>
</comment>
<dbReference type="Gene3D" id="1.10.1170.10">
    <property type="entry name" value="Inhibitor Of Apoptosis Protein (2mihbC-IAP-1), Chain A"/>
    <property type="match status" value="2"/>
</dbReference>
<dbReference type="SUPFAM" id="SSF57924">
    <property type="entry name" value="Inhibitor of apoptosis (IAP) repeat"/>
    <property type="match status" value="2"/>
</dbReference>
<keyword evidence="2" id="KW-1185">Reference proteome</keyword>
<dbReference type="GO" id="GO:0005737">
    <property type="term" value="C:cytoplasm"/>
    <property type="evidence" value="ECO:0007669"/>
    <property type="project" value="TreeGrafter"/>
</dbReference>
<dbReference type="GO" id="GO:0061630">
    <property type="term" value="F:ubiquitin protein ligase activity"/>
    <property type="evidence" value="ECO:0007669"/>
    <property type="project" value="TreeGrafter"/>
</dbReference>
<reference evidence="1" key="1">
    <citation type="journal article" date="2019" name="bioRxiv">
        <title>The Genome of the Zebra Mussel, Dreissena polymorpha: A Resource for Invasive Species Research.</title>
        <authorList>
            <person name="McCartney M.A."/>
            <person name="Auch B."/>
            <person name="Kono T."/>
            <person name="Mallez S."/>
            <person name="Zhang Y."/>
            <person name="Obille A."/>
            <person name="Becker A."/>
            <person name="Abrahante J.E."/>
            <person name="Garbe J."/>
            <person name="Badalamenti J.P."/>
            <person name="Herman A."/>
            <person name="Mangelson H."/>
            <person name="Liachko I."/>
            <person name="Sullivan S."/>
            <person name="Sone E.D."/>
            <person name="Koren S."/>
            <person name="Silverstein K.A.T."/>
            <person name="Beckman K.B."/>
            <person name="Gohl D.M."/>
        </authorList>
    </citation>
    <scope>NUCLEOTIDE SEQUENCE</scope>
    <source>
        <strain evidence="1">Duluth1</strain>
        <tissue evidence="1">Whole animal</tissue>
    </source>
</reference>
<dbReference type="GO" id="GO:0043027">
    <property type="term" value="F:cysteine-type endopeptidase inhibitor activity involved in apoptotic process"/>
    <property type="evidence" value="ECO:0007669"/>
    <property type="project" value="TreeGrafter"/>
</dbReference>